<dbReference type="AlphaFoldDB" id="K2F6M6"/>
<evidence type="ECO:0000256" key="1">
    <source>
        <dbReference type="ARBA" id="ARBA00022630"/>
    </source>
</evidence>
<feature type="domain" description="FAD/NAD(P)-binding" evidence="3">
    <location>
        <begin position="15"/>
        <end position="220"/>
    </location>
</feature>
<accession>K2F6M6</accession>
<dbReference type="PANTHER" id="PTHR48105">
    <property type="entry name" value="THIOREDOXIN REDUCTASE 1-RELATED-RELATED"/>
    <property type="match status" value="1"/>
</dbReference>
<sequence>MNKFLEHAKVSGSEILNDNVSEIVKNNDFFTIKTSSKKEINANFILIASWNKYRQLNVSWEKEFIWKWVSYCATCDWMFYRWREVVVVGWWNTALTEALYLAEICMKVHLVHRKSEFRAEKVLIDRIESHKNIEIILNDEVEEIKWNMFVEEILLKSWKVLKVDWIFVAVWNNPETKLFEPLWIELDESWYIKVDSRQKTSVEWIYAAWDITTNSNKFQQTLMSAAEWALAANSIHEDMLKLGN</sequence>
<proteinExistence type="predicted"/>
<evidence type="ECO:0000256" key="2">
    <source>
        <dbReference type="ARBA" id="ARBA00023002"/>
    </source>
</evidence>
<dbReference type="Gene3D" id="3.50.50.60">
    <property type="entry name" value="FAD/NAD(P)-binding domain"/>
    <property type="match status" value="2"/>
</dbReference>
<dbReference type="InterPro" id="IPR036188">
    <property type="entry name" value="FAD/NAD-bd_sf"/>
</dbReference>
<dbReference type="PRINTS" id="PR00368">
    <property type="entry name" value="FADPNR"/>
</dbReference>
<dbReference type="EMBL" id="AMFJ01000688">
    <property type="protein sequence ID" value="EKE26736.1"/>
    <property type="molecule type" value="Genomic_DNA"/>
</dbReference>
<evidence type="ECO:0000259" key="3">
    <source>
        <dbReference type="Pfam" id="PF07992"/>
    </source>
</evidence>
<dbReference type="InterPro" id="IPR050097">
    <property type="entry name" value="Ferredoxin-NADP_redctase_2"/>
</dbReference>
<evidence type="ECO:0000313" key="4">
    <source>
        <dbReference type="EMBL" id="EKE26736.1"/>
    </source>
</evidence>
<dbReference type="SUPFAM" id="SSF51905">
    <property type="entry name" value="FAD/NAD(P)-binding domain"/>
    <property type="match status" value="1"/>
</dbReference>
<gene>
    <name evidence="4" type="ORF">ACD_4C00172G0001</name>
</gene>
<keyword evidence="2" id="KW-0560">Oxidoreductase</keyword>
<organism evidence="4">
    <name type="scientific">uncultured bacterium</name>
    <name type="common">gcode 4</name>
    <dbReference type="NCBI Taxonomy" id="1234023"/>
    <lineage>
        <taxon>Bacteria</taxon>
        <taxon>environmental samples</taxon>
    </lineage>
</organism>
<dbReference type="PRINTS" id="PR00469">
    <property type="entry name" value="PNDRDTASEII"/>
</dbReference>
<dbReference type="InterPro" id="IPR023753">
    <property type="entry name" value="FAD/NAD-binding_dom"/>
</dbReference>
<dbReference type="GO" id="GO:0016491">
    <property type="term" value="F:oxidoreductase activity"/>
    <property type="evidence" value="ECO:0007669"/>
    <property type="project" value="UniProtKB-KW"/>
</dbReference>
<protein>
    <recommendedName>
        <fullName evidence="3">FAD/NAD(P)-binding domain-containing protein</fullName>
    </recommendedName>
</protein>
<keyword evidence="1" id="KW-0285">Flavoprotein</keyword>
<dbReference type="Pfam" id="PF07992">
    <property type="entry name" value="Pyr_redox_2"/>
    <property type="match status" value="1"/>
</dbReference>
<reference evidence="4" key="1">
    <citation type="journal article" date="2012" name="Science">
        <title>Fermentation, hydrogen, and sulfur metabolism in multiple uncultivated bacterial phyla.</title>
        <authorList>
            <person name="Wrighton K.C."/>
            <person name="Thomas B.C."/>
            <person name="Sharon I."/>
            <person name="Miller C.S."/>
            <person name="Castelle C.J."/>
            <person name="VerBerkmoes N.C."/>
            <person name="Wilkins M.J."/>
            <person name="Hettich R.L."/>
            <person name="Lipton M.S."/>
            <person name="Williams K.H."/>
            <person name="Long P.E."/>
            <person name="Banfield J.F."/>
        </authorList>
    </citation>
    <scope>NUCLEOTIDE SEQUENCE [LARGE SCALE GENOMIC DNA]</scope>
</reference>
<name>K2F6M6_9BACT</name>
<comment type="caution">
    <text evidence="4">The sequence shown here is derived from an EMBL/GenBank/DDBJ whole genome shotgun (WGS) entry which is preliminary data.</text>
</comment>